<feature type="transmembrane region" description="Helical" evidence="7">
    <location>
        <begin position="27"/>
        <end position="51"/>
    </location>
</feature>
<dbReference type="Pfam" id="PF00005">
    <property type="entry name" value="ABC_tran"/>
    <property type="match status" value="1"/>
</dbReference>
<keyword evidence="5 7" id="KW-1133">Transmembrane helix</keyword>
<dbReference type="SMART" id="SM00382">
    <property type="entry name" value="AAA"/>
    <property type="match status" value="1"/>
</dbReference>
<keyword evidence="2 7" id="KW-0812">Transmembrane</keyword>
<organism evidence="9 10">
    <name type="scientific">Candidatus Lokiarchaeum ossiferum</name>
    <dbReference type="NCBI Taxonomy" id="2951803"/>
    <lineage>
        <taxon>Archaea</taxon>
        <taxon>Promethearchaeati</taxon>
        <taxon>Promethearchaeota</taxon>
        <taxon>Promethearchaeia</taxon>
        <taxon>Promethearchaeales</taxon>
        <taxon>Promethearchaeaceae</taxon>
        <taxon>Candidatus Lokiarchaeum</taxon>
    </lineage>
</organism>
<dbReference type="SUPFAM" id="SSF52540">
    <property type="entry name" value="P-loop containing nucleoside triphosphate hydrolases"/>
    <property type="match status" value="1"/>
</dbReference>
<dbReference type="Pfam" id="PF00664">
    <property type="entry name" value="ABC_membrane"/>
    <property type="match status" value="1"/>
</dbReference>
<evidence type="ECO:0000256" key="5">
    <source>
        <dbReference type="ARBA" id="ARBA00022989"/>
    </source>
</evidence>
<feature type="transmembrane region" description="Helical" evidence="7">
    <location>
        <begin position="284"/>
        <end position="305"/>
    </location>
</feature>
<feature type="transmembrane region" description="Helical" evidence="7">
    <location>
        <begin position="63"/>
        <end position="83"/>
    </location>
</feature>
<dbReference type="Gene3D" id="1.20.1560.10">
    <property type="entry name" value="ABC transporter type 1, transmembrane domain"/>
    <property type="match status" value="1"/>
</dbReference>
<dbReference type="InterPro" id="IPR027417">
    <property type="entry name" value="P-loop_NTPase"/>
</dbReference>
<dbReference type="Proteomes" id="UP001208689">
    <property type="component" value="Chromosome"/>
</dbReference>
<evidence type="ECO:0000256" key="1">
    <source>
        <dbReference type="ARBA" id="ARBA00004141"/>
    </source>
</evidence>
<keyword evidence="4 9" id="KW-0067">ATP-binding</keyword>
<dbReference type="GO" id="GO:0005524">
    <property type="term" value="F:ATP binding"/>
    <property type="evidence" value="ECO:0007669"/>
    <property type="project" value="UniProtKB-KW"/>
</dbReference>
<dbReference type="SUPFAM" id="SSF90123">
    <property type="entry name" value="ABC transporter transmembrane region"/>
    <property type="match status" value="1"/>
</dbReference>
<evidence type="ECO:0000256" key="2">
    <source>
        <dbReference type="ARBA" id="ARBA00022692"/>
    </source>
</evidence>
<keyword evidence="3" id="KW-0547">Nucleotide-binding</keyword>
<evidence type="ECO:0000313" key="10">
    <source>
        <dbReference type="Proteomes" id="UP001208689"/>
    </source>
</evidence>
<gene>
    <name evidence="9" type="ORF">NEF87_003390</name>
</gene>
<keyword evidence="10" id="KW-1185">Reference proteome</keyword>
<evidence type="ECO:0000259" key="8">
    <source>
        <dbReference type="SMART" id="SM00382"/>
    </source>
</evidence>
<evidence type="ECO:0000256" key="3">
    <source>
        <dbReference type="ARBA" id="ARBA00022741"/>
    </source>
</evidence>
<comment type="subcellular location">
    <subcellularLocation>
        <location evidence="1">Membrane</location>
        <topology evidence="1">Multi-pass membrane protein</topology>
    </subcellularLocation>
</comment>
<evidence type="ECO:0000313" key="9">
    <source>
        <dbReference type="EMBL" id="UYP47105.1"/>
    </source>
</evidence>
<feature type="domain" description="AAA+ ATPase" evidence="8">
    <location>
        <begin position="369"/>
        <end position="555"/>
    </location>
</feature>
<dbReference type="CDD" id="cd03254">
    <property type="entry name" value="ABCC_Glucan_exporter_like"/>
    <property type="match status" value="1"/>
</dbReference>
<feature type="transmembrane region" description="Helical" evidence="7">
    <location>
        <begin position="139"/>
        <end position="163"/>
    </location>
</feature>
<proteinExistence type="predicted"/>
<dbReference type="InterPro" id="IPR039421">
    <property type="entry name" value="Type_1_exporter"/>
</dbReference>
<evidence type="ECO:0000256" key="4">
    <source>
        <dbReference type="ARBA" id="ARBA00022840"/>
    </source>
</evidence>
<evidence type="ECO:0000256" key="7">
    <source>
        <dbReference type="SAM" id="Phobius"/>
    </source>
</evidence>
<dbReference type="InterPro" id="IPR011527">
    <property type="entry name" value="ABC1_TM_dom"/>
</dbReference>
<dbReference type="Gene3D" id="3.40.50.300">
    <property type="entry name" value="P-loop containing nucleotide triphosphate hydrolases"/>
    <property type="match status" value="1"/>
</dbReference>
<protein>
    <submittedName>
        <fullName evidence="9">Vitamin B12 import ATP-binding protein BtuD</fullName>
    </submittedName>
</protein>
<dbReference type="EMBL" id="CP104013">
    <property type="protein sequence ID" value="UYP47105.1"/>
    <property type="molecule type" value="Genomic_DNA"/>
</dbReference>
<dbReference type="PANTHER" id="PTHR43394">
    <property type="entry name" value="ATP-DEPENDENT PERMEASE MDL1, MITOCHONDRIAL"/>
    <property type="match status" value="1"/>
</dbReference>
<dbReference type="InterPro" id="IPR003593">
    <property type="entry name" value="AAA+_ATPase"/>
</dbReference>
<dbReference type="InterPro" id="IPR003439">
    <property type="entry name" value="ABC_transporter-like_ATP-bd"/>
</dbReference>
<dbReference type="PANTHER" id="PTHR43394:SF1">
    <property type="entry name" value="ATP-BINDING CASSETTE SUB-FAMILY B MEMBER 10, MITOCHONDRIAL"/>
    <property type="match status" value="1"/>
</dbReference>
<keyword evidence="6 7" id="KW-0472">Membrane</keyword>
<feature type="transmembrane region" description="Helical" evidence="7">
    <location>
        <begin position="169"/>
        <end position="189"/>
    </location>
</feature>
<dbReference type="InterPro" id="IPR036640">
    <property type="entry name" value="ABC1_TM_sf"/>
</dbReference>
<evidence type="ECO:0000256" key="6">
    <source>
        <dbReference type="ARBA" id="ARBA00023136"/>
    </source>
</evidence>
<sequence>MRKEQDYSDRELFNKFLHFLNPFKKQLGLIALFIFLRMLTELINPILVRYVSDHILLENQNTFLIILSGVTYLGCSLINWWSFSSHRRQLGHFVPHFLENLRLDVFDAVQSQDMTFFDENLSGKINSIVVNDTVDFSNIAILISDTIGNLFISIITFLILLWFNSTLALIVLLAIPVLFLLTFALRKLAKKVSITFRRSIGNVNAAMVESIEGIHISKNYGQEMQVSQQFDVVNHEYFNSWFRLTSVTHFWRPLLNTLSSVILCIVLYFGALKVIDQEVSPGTMILFVLYLQTFFRPIMIIARFFPELSTGMAAFQRIVRILERKPKVQQNLKSKKVANLRGDIQFDNVNFSYIPDQPVIENLNLNIKNGEKIAIVGHTGAGKTTIGALLSRFYEYQEGTITIDRRNLRDIDISSIRKRIAKVEQNIFLFPGSIEENIRYGNLSATKEEVQNAIRIAHAEEFIDYLPEGLKTYVGERGGELSMGQRQLISFARAILMDPDILILDEATASVDAYTEALIQDALERVLQNRTAIIIAHRLSTVIKADRIVVLDHGKIIEQGTHKNLLALEGKYASLYHKYFEYQQF</sequence>
<reference evidence="9" key="1">
    <citation type="submission" date="2022-09" db="EMBL/GenBank/DDBJ databases">
        <title>Actin cytoskeleton and complex cell architecture in an #Asgard archaeon.</title>
        <authorList>
            <person name="Ponce Toledo R.I."/>
            <person name="Schleper C."/>
            <person name="Rodrigues Oliveira T."/>
            <person name="Wollweber F."/>
            <person name="Xu J."/>
            <person name="Rittmann S."/>
            <person name="Klingl A."/>
            <person name="Pilhofer M."/>
        </authorList>
    </citation>
    <scope>NUCLEOTIDE SEQUENCE</scope>
    <source>
        <strain evidence="9">B-35</strain>
    </source>
</reference>
<accession>A0ABY6HUK9</accession>
<name>A0ABY6HUK9_9ARCH</name>
<feature type="transmembrane region" description="Helical" evidence="7">
    <location>
        <begin position="253"/>
        <end position="272"/>
    </location>
</feature>